<evidence type="ECO:0000256" key="3">
    <source>
        <dbReference type="ARBA" id="ARBA00023163"/>
    </source>
</evidence>
<dbReference type="PRINTS" id="PR00032">
    <property type="entry name" value="HTHARAC"/>
</dbReference>
<dbReference type="SMART" id="SM00342">
    <property type="entry name" value="HTH_ARAC"/>
    <property type="match status" value="1"/>
</dbReference>
<evidence type="ECO:0000313" key="5">
    <source>
        <dbReference type="EMBL" id="MBS4202077.1"/>
    </source>
</evidence>
<dbReference type="Pfam" id="PF12833">
    <property type="entry name" value="HTH_18"/>
    <property type="match status" value="1"/>
</dbReference>
<dbReference type="PANTHER" id="PTHR43280:SF34">
    <property type="entry name" value="ARAC-FAMILY TRANSCRIPTIONAL REGULATOR"/>
    <property type="match status" value="1"/>
</dbReference>
<comment type="caution">
    <text evidence="5">The sequence shown here is derived from an EMBL/GenBank/DDBJ whole genome shotgun (WGS) entry which is preliminary data.</text>
</comment>
<dbReference type="PANTHER" id="PTHR43280">
    <property type="entry name" value="ARAC-FAMILY TRANSCRIPTIONAL REGULATOR"/>
    <property type="match status" value="1"/>
</dbReference>
<dbReference type="GO" id="GO:0003700">
    <property type="term" value="F:DNA-binding transcription factor activity"/>
    <property type="evidence" value="ECO:0007669"/>
    <property type="project" value="InterPro"/>
</dbReference>
<accession>A0A942TSE8</accession>
<dbReference type="Proteomes" id="UP000682713">
    <property type="component" value="Unassembled WGS sequence"/>
</dbReference>
<sequence length="398" mass="46402">MKKLEEIEYFCKLLFESVGVPIYFINEEVEVVLQFASNIKKHPLYEDPIRRLEIFSTKEESCIITSSPLAENYFHLKMDTGAILLGPTLEKSISFEMINGIMNDFQIQFHKKQELFDYLHSVPVMIKERLKYVGSLLYYFIYEQKLETDDVMPSHSIENLDVLISKTKQEMSFHYSYFYEKRLLQFIKEGNIEGLLQATTIPPHNGRFGTLSKKSVIRSEKNLFIAAITLATRAVLDGGVPSEEAYTVSDMYIQRLEELNDINAILQLRNDAILDFTKRVSKYKNHIYSKPILVCQRYIQKHLYEDITLGKLSSLVKMNASYLSQLFKKEVGTSLNEYILRSKVEEAEKLLALTDYSITEIYSLLNFYDQSHFSKVFKKYSGMTPKQYREKHSIAEID</sequence>
<keyword evidence="3" id="KW-0804">Transcription</keyword>
<reference evidence="5 6" key="1">
    <citation type="submission" date="2021-05" db="EMBL/GenBank/DDBJ databases">
        <title>Novel Bacillus species.</title>
        <authorList>
            <person name="Liu G."/>
        </authorList>
    </citation>
    <scope>NUCLEOTIDE SEQUENCE [LARGE SCALE GENOMIC DNA]</scope>
    <source>
        <strain evidence="5 6">FJAT-49732</strain>
    </source>
</reference>
<dbReference type="InterPro" id="IPR020449">
    <property type="entry name" value="Tscrpt_reg_AraC-type_HTH"/>
</dbReference>
<protein>
    <submittedName>
        <fullName evidence="5">Helix-turn-helix domain-containing protein</fullName>
    </submittedName>
</protein>
<dbReference type="Gene3D" id="1.10.10.60">
    <property type="entry name" value="Homeodomain-like"/>
    <property type="match status" value="2"/>
</dbReference>
<dbReference type="PROSITE" id="PS01124">
    <property type="entry name" value="HTH_ARAC_FAMILY_2"/>
    <property type="match status" value="1"/>
</dbReference>
<keyword evidence="2" id="KW-0238">DNA-binding</keyword>
<evidence type="ECO:0000256" key="1">
    <source>
        <dbReference type="ARBA" id="ARBA00023015"/>
    </source>
</evidence>
<dbReference type="SUPFAM" id="SSF46689">
    <property type="entry name" value="Homeodomain-like"/>
    <property type="match status" value="2"/>
</dbReference>
<feature type="domain" description="HTH araC/xylS-type" evidence="4">
    <location>
        <begin position="293"/>
        <end position="391"/>
    </location>
</feature>
<gene>
    <name evidence="5" type="ORF">KHA93_20935</name>
</gene>
<evidence type="ECO:0000256" key="2">
    <source>
        <dbReference type="ARBA" id="ARBA00023125"/>
    </source>
</evidence>
<evidence type="ECO:0000313" key="6">
    <source>
        <dbReference type="Proteomes" id="UP000682713"/>
    </source>
</evidence>
<dbReference type="AlphaFoldDB" id="A0A942TSE8"/>
<proteinExistence type="predicted"/>
<keyword evidence="6" id="KW-1185">Reference proteome</keyword>
<name>A0A942TSE8_9BACI</name>
<keyword evidence="1" id="KW-0805">Transcription regulation</keyword>
<evidence type="ECO:0000259" key="4">
    <source>
        <dbReference type="PROSITE" id="PS01124"/>
    </source>
</evidence>
<dbReference type="EMBL" id="JAGYPJ010000001">
    <property type="protein sequence ID" value="MBS4202077.1"/>
    <property type="molecule type" value="Genomic_DNA"/>
</dbReference>
<organism evidence="5 6">
    <name type="scientific">Lederbergia citrisecunda</name>
    <dbReference type="NCBI Taxonomy" id="2833583"/>
    <lineage>
        <taxon>Bacteria</taxon>
        <taxon>Bacillati</taxon>
        <taxon>Bacillota</taxon>
        <taxon>Bacilli</taxon>
        <taxon>Bacillales</taxon>
        <taxon>Bacillaceae</taxon>
        <taxon>Lederbergia</taxon>
    </lineage>
</organism>
<dbReference type="InterPro" id="IPR009057">
    <property type="entry name" value="Homeodomain-like_sf"/>
</dbReference>
<dbReference type="GO" id="GO:0043565">
    <property type="term" value="F:sequence-specific DNA binding"/>
    <property type="evidence" value="ECO:0007669"/>
    <property type="project" value="InterPro"/>
</dbReference>
<dbReference type="InterPro" id="IPR018060">
    <property type="entry name" value="HTH_AraC"/>
</dbReference>
<dbReference type="RefSeq" id="WP_213112493.1">
    <property type="nucleotide sequence ID" value="NZ_JAGYPJ010000001.1"/>
</dbReference>